<sequence>MSFLMIIEDFLALNAPSVVSRSSRVWKTLHALIYKQLIIAFFFSSSLIAEVRINFSRVSLVSPGYIGRSLEFDLCNANILTIACDACSCIYLFLQVYKWQMLDFDWLNYTVPVLQQTSI</sequence>
<dbReference type="AlphaFoldDB" id="A0AAV6YDH3"/>
<proteinExistence type="predicted"/>
<evidence type="ECO:0000313" key="2">
    <source>
        <dbReference type="Proteomes" id="UP000824782"/>
    </source>
</evidence>
<evidence type="ECO:0000313" key="1">
    <source>
        <dbReference type="EMBL" id="KAG8535594.1"/>
    </source>
</evidence>
<comment type="caution">
    <text evidence="1">The sequence shown here is derived from an EMBL/GenBank/DDBJ whole genome shotgun (WGS) entry which is preliminary data.</text>
</comment>
<dbReference type="Proteomes" id="UP000824782">
    <property type="component" value="Unassembled WGS sequence"/>
</dbReference>
<gene>
    <name evidence="1" type="ORF">GDO81_028199</name>
</gene>
<protein>
    <submittedName>
        <fullName evidence="1">Uncharacterized protein</fullName>
    </submittedName>
</protein>
<dbReference type="EMBL" id="WNYA01062644">
    <property type="protein sequence ID" value="KAG8535594.1"/>
    <property type="molecule type" value="Genomic_DNA"/>
</dbReference>
<reference evidence="1" key="1">
    <citation type="thesis" date="2020" institute="ProQuest LLC" country="789 East Eisenhower Parkway, Ann Arbor, MI, USA">
        <title>Comparative Genomics and Chromosome Evolution.</title>
        <authorList>
            <person name="Mudd A.B."/>
        </authorList>
    </citation>
    <scope>NUCLEOTIDE SEQUENCE</scope>
    <source>
        <strain evidence="1">237g6f4</strain>
        <tissue evidence="1">Blood</tissue>
    </source>
</reference>
<organism evidence="1 2">
    <name type="scientific">Engystomops pustulosus</name>
    <name type="common">Tungara frog</name>
    <name type="synonym">Physalaemus pustulosus</name>
    <dbReference type="NCBI Taxonomy" id="76066"/>
    <lineage>
        <taxon>Eukaryota</taxon>
        <taxon>Metazoa</taxon>
        <taxon>Chordata</taxon>
        <taxon>Craniata</taxon>
        <taxon>Vertebrata</taxon>
        <taxon>Euteleostomi</taxon>
        <taxon>Amphibia</taxon>
        <taxon>Batrachia</taxon>
        <taxon>Anura</taxon>
        <taxon>Neobatrachia</taxon>
        <taxon>Hyloidea</taxon>
        <taxon>Leptodactylidae</taxon>
        <taxon>Leiuperinae</taxon>
        <taxon>Engystomops</taxon>
    </lineage>
</organism>
<name>A0AAV6YDH3_ENGPU</name>
<keyword evidence="2" id="KW-1185">Reference proteome</keyword>
<accession>A0AAV6YDH3</accession>